<comment type="caution">
    <text evidence="8">Lacks conserved residue(s) required for the propagation of feature annotation.</text>
</comment>
<keyword evidence="10" id="KW-1133">Transmembrane helix</keyword>
<dbReference type="GO" id="GO:0030246">
    <property type="term" value="F:carbohydrate binding"/>
    <property type="evidence" value="ECO:0007669"/>
    <property type="project" value="InterPro"/>
</dbReference>
<sequence length="911" mass="104589">MFRNVDVSSKKSKIALGAVVGCCVVILIIILSVVLSKSKPQVHDLHSKDRIECPGFQNEADCKAHGCEYELVKKGPSCYMKKDAFGFNVVSVAEKPEGRVYTLANRTANTPYGPSFSTVVVDISYINEEVVRVKLLDGENKRYEVPAQKDFPLLQAEKHMDPNSMKYIVNVTDKSSIFSFKIIRKEDNSVIWDTSIGGLVLSDKFLQISSYLPSRNIYGLGEHTHETLRHDLDYKTWPMFARDRFPEGVNVTLLPAPGITFRTIGGVIDLFFILGRDPENLVELYTDLVGKPTIPPYWSLGFQLSRYGYNSLENLKNAVERTRDAGIAQDVQFLDIDHMEGNRDFTYDTKRFNGLIEYINKTREAYGLKWIIILDPAIEAVKDYSVYESGLQNDVFIKRSSIWKEDMFPEELRKNNVTYGKVWPETHVAFPNFLDDKAKNWWINTIVDYHKKLPFDGLWIDMNEPSNFGTNEEKPFYCENKPNCWSLKCPNSPYDDPPYNPLKESGSERISKMTLCMESIHSSATDSYRHYDVHSLYGWSQSQPTLEGAEKAVNGRSLVISRSTYPSSGRYTGHWLGDNKSTWDDLRRSVIGMMEFNIFGIPYIGADVCGFVRDTTPELCIRWMQLGAFYPFYRNHNGMGQKEQDPAVLGNAVKEASRRAVQRRYTLNPYLYSLFYDAHIFGYTVVRPLFHEFPRDENTWNIGEQFMWGQCLLISPILREGEKSVRMYLPDREWWDFKYTESRQESRTGEYIVKNVDDDIPVHVRGACILPTEEYKLKTSNADPPKNFTLYVFPAKDGATGGIYLDGLNSIKPIENKNYEFYYFSYKNCSIEFKKKKEPSSGSKSFDGSVATIHVFKVKEAKNVFIGSESLTTFSLKSDTNVLTINVNRKLEDMKEKITWEDGDKKCQMLP</sequence>
<dbReference type="PANTHER" id="PTHR22762:SF133">
    <property type="entry name" value="P-TYPE DOMAIN-CONTAINING PROTEIN"/>
    <property type="match status" value="1"/>
</dbReference>
<dbReference type="InterPro" id="IPR017853">
    <property type="entry name" value="GH"/>
</dbReference>
<reference evidence="12" key="1">
    <citation type="submission" date="2020-08" db="EMBL/GenBank/DDBJ databases">
        <title>Multicomponent nature underlies the extraordinary mechanical properties of spider dragline silk.</title>
        <authorList>
            <person name="Kono N."/>
            <person name="Nakamura H."/>
            <person name="Mori M."/>
            <person name="Yoshida Y."/>
            <person name="Ohtoshi R."/>
            <person name="Malay A.D."/>
            <person name="Moran D.A.P."/>
            <person name="Tomita M."/>
            <person name="Numata K."/>
            <person name="Arakawa K."/>
        </authorList>
    </citation>
    <scope>NUCLEOTIDE SEQUENCE</scope>
</reference>
<dbReference type="Gene3D" id="3.20.20.80">
    <property type="entry name" value="Glycosidases"/>
    <property type="match status" value="1"/>
</dbReference>
<protein>
    <submittedName>
        <fullName evidence="12">Maltase-glucoamylase, intestinal</fullName>
    </submittedName>
</protein>
<evidence type="ECO:0000256" key="10">
    <source>
        <dbReference type="SAM" id="Phobius"/>
    </source>
</evidence>
<proteinExistence type="inferred from homology"/>
<dbReference type="GO" id="GO:0004558">
    <property type="term" value="F:alpha-1,4-glucosidase activity"/>
    <property type="evidence" value="ECO:0007669"/>
    <property type="project" value="TreeGrafter"/>
</dbReference>
<dbReference type="OrthoDB" id="6431919at2759"/>
<dbReference type="GO" id="GO:0005975">
    <property type="term" value="P:carbohydrate metabolic process"/>
    <property type="evidence" value="ECO:0007669"/>
    <property type="project" value="InterPro"/>
</dbReference>
<accession>A0A8X6YP08</accession>
<dbReference type="InterPro" id="IPR030459">
    <property type="entry name" value="Glyco_hydro_31_CS"/>
</dbReference>
<dbReference type="PROSITE" id="PS51448">
    <property type="entry name" value="P_TREFOIL_2"/>
    <property type="match status" value="1"/>
</dbReference>
<evidence type="ECO:0000256" key="3">
    <source>
        <dbReference type="ARBA" id="ARBA00022729"/>
    </source>
</evidence>
<evidence type="ECO:0000313" key="13">
    <source>
        <dbReference type="Proteomes" id="UP000886998"/>
    </source>
</evidence>
<comment type="similarity">
    <text evidence="2 9">Belongs to the glycosyl hydrolase 31 family.</text>
</comment>
<dbReference type="SUPFAM" id="SSF74650">
    <property type="entry name" value="Galactose mutarotase-like"/>
    <property type="match status" value="1"/>
</dbReference>
<name>A0A8X6YP08_9ARAC</name>
<evidence type="ECO:0000256" key="2">
    <source>
        <dbReference type="ARBA" id="ARBA00007806"/>
    </source>
</evidence>
<dbReference type="AlphaFoldDB" id="A0A8X6YP08"/>
<dbReference type="GO" id="GO:0016020">
    <property type="term" value="C:membrane"/>
    <property type="evidence" value="ECO:0007669"/>
    <property type="project" value="UniProtKB-SubCell"/>
</dbReference>
<dbReference type="Proteomes" id="UP000886998">
    <property type="component" value="Unassembled WGS sequence"/>
</dbReference>
<evidence type="ECO:0000256" key="8">
    <source>
        <dbReference type="PROSITE-ProRule" id="PRU00779"/>
    </source>
</evidence>
<dbReference type="SUPFAM" id="SSF51011">
    <property type="entry name" value="Glycosyl hydrolase domain"/>
    <property type="match status" value="1"/>
</dbReference>
<comment type="caution">
    <text evidence="12">The sequence shown here is derived from an EMBL/GenBank/DDBJ whole genome shotgun (WGS) entry which is preliminary data.</text>
</comment>
<gene>
    <name evidence="12" type="primary">MGAM</name>
    <name evidence="12" type="ORF">TNIN_387621</name>
</gene>
<dbReference type="PROSITE" id="PS00129">
    <property type="entry name" value="GLYCOSYL_HYDROL_F31_1"/>
    <property type="match status" value="1"/>
</dbReference>
<keyword evidence="5 10" id="KW-0472">Membrane</keyword>
<dbReference type="Gene3D" id="2.60.40.1760">
    <property type="entry name" value="glycosyl hydrolase (family 31)"/>
    <property type="match status" value="2"/>
</dbReference>
<keyword evidence="6" id="KW-0325">Glycoprotein</keyword>
<dbReference type="CDD" id="cd06602">
    <property type="entry name" value="GH31_MGAM_SI_GAA"/>
    <property type="match status" value="1"/>
</dbReference>
<evidence type="ECO:0000256" key="9">
    <source>
        <dbReference type="RuleBase" id="RU361185"/>
    </source>
</evidence>
<organism evidence="12 13">
    <name type="scientific">Trichonephila inaurata madagascariensis</name>
    <dbReference type="NCBI Taxonomy" id="2747483"/>
    <lineage>
        <taxon>Eukaryota</taxon>
        <taxon>Metazoa</taxon>
        <taxon>Ecdysozoa</taxon>
        <taxon>Arthropoda</taxon>
        <taxon>Chelicerata</taxon>
        <taxon>Arachnida</taxon>
        <taxon>Araneae</taxon>
        <taxon>Araneomorphae</taxon>
        <taxon>Entelegynae</taxon>
        <taxon>Araneoidea</taxon>
        <taxon>Nephilidae</taxon>
        <taxon>Trichonephila</taxon>
        <taxon>Trichonephila inaurata</taxon>
    </lineage>
</organism>
<dbReference type="Pfam" id="PF01055">
    <property type="entry name" value="Glyco_hydro_31_2nd"/>
    <property type="match status" value="1"/>
</dbReference>
<dbReference type="InterPro" id="IPR011013">
    <property type="entry name" value="Gal_mutarotase_sf_dom"/>
</dbReference>
<dbReference type="InterPro" id="IPR000322">
    <property type="entry name" value="Glyco_hydro_31_TIM"/>
</dbReference>
<dbReference type="InterPro" id="IPR048395">
    <property type="entry name" value="Glyco_hydro_31_C"/>
</dbReference>
<dbReference type="SUPFAM" id="SSF51445">
    <property type="entry name" value="(Trans)glycosidases"/>
    <property type="match status" value="1"/>
</dbReference>
<dbReference type="PROSITE" id="PS00707">
    <property type="entry name" value="GLYCOSYL_HYDROL_F31_2"/>
    <property type="match status" value="1"/>
</dbReference>
<keyword evidence="3" id="KW-0732">Signal</keyword>
<evidence type="ECO:0000259" key="11">
    <source>
        <dbReference type="PROSITE" id="PS51448"/>
    </source>
</evidence>
<evidence type="ECO:0000256" key="1">
    <source>
        <dbReference type="ARBA" id="ARBA00004370"/>
    </source>
</evidence>
<comment type="subcellular location">
    <subcellularLocation>
        <location evidence="1">Membrane</location>
    </subcellularLocation>
</comment>
<dbReference type="EMBL" id="BMAV01021372">
    <property type="protein sequence ID" value="GFY75417.1"/>
    <property type="molecule type" value="Genomic_DNA"/>
</dbReference>
<evidence type="ECO:0000313" key="12">
    <source>
        <dbReference type="EMBL" id="GFY75417.1"/>
    </source>
</evidence>
<dbReference type="Gene3D" id="2.60.40.1180">
    <property type="entry name" value="Golgi alpha-mannosidase II"/>
    <property type="match status" value="2"/>
</dbReference>
<evidence type="ECO:0000256" key="7">
    <source>
        <dbReference type="ARBA" id="ARBA00023295"/>
    </source>
</evidence>
<dbReference type="CDD" id="cd14752">
    <property type="entry name" value="GH31_N"/>
    <property type="match status" value="1"/>
</dbReference>
<dbReference type="InterPro" id="IPR013780">
    <property type="entry name" value="Glyco_hydro_b"/>
</dbReference>
<keyword evidence="7 9" id="KW-0326">Glycosidase</keyword>
<dbReference type="Pfam" id="PF21365">
    <property type="entry name" value="Glyco_hydro_31_3rd"/>
    <property type="match status" value="1"/>
</dbReference>
<keyword evidence="13" id="KW-1185">Reference proteome</keyword>
<keyword evidence="4 9" id="KW-0378">Hydrolase</keyword>
<dbReference type="PANTHER" id="PTHR22762">
    <property type="entry name" value="ALPHA-GLUCOSIDASE"/>
    <property type="match status" value="1"/>
</dbReference>
<evidence type="ECO:0000256" key="6">
    <source>
        <dbReference type="ARBA" id="ARBA00023180"/>
    </source>
</evidence>
<evidence type="ECO:0000256" key="5">
    <source>
        <dbReference type="ARBA" id="ARBA00023136"/>
    </source>
</evidence>
<keyword evidence="10" id="KW-0812">Transmembrane</keyword>
<feature type="domain" description="P-type" evidence="11">
    <location>
        <begin position="40"/>
        <end position="82"/>
    </location>
</feature>
<dbReference type="InterPro" id="IPR030458">
    <property type="entry name" value="Glyco_hydro_31_AS"/>
</dbReference>
<dbReference type="InterPro" id="IPR000519">
    <property type="entry name" value="P_trefoil_dom"/>
</dbReference>
<feature type="transmembrane region" description="Helical" evidence="10">
    <location>
        <begin position="12"/>
        <end position="35"/>
    </location>
</feature>
<evidence type="ECO:0000256" key="4">
    <source>
        <dbReference type="ARBA" id="ARBA00022801"/>
    </source>
</evidence>